<proteinExistence type="predicted"/>
<evidence type="ECO:0000313" key="11">
    <source>
        <dbReference type="EMBL" id="MPN48610.1"/>
    </source>
</evidence>
<accession>A0A645IBU3</accession>
<sequence length="86" mass="8739">MRVVVEKSVGGRVLSVQDNGPGVPADELPRLLERFYRGSSHAAEGSGLGLTIVGRIAELHGASLHLANQPSGGLAVSLQGLRAAGG</sequence>
<dbReference type="Pfam" id="PF02518">
    <property type="entry name" value="HATPase_c"/>
    <property type="match status" value="1"/>
</dbReference>
<dbReference type="InterPro" id="IPR004358">
    <property type="entry name" value="Sig_transdc_His_kin-like_C"/>
</dbReference>
<reference evidence="11" key="1">
    <citation type="submission" date="2019-08" db="EMBL/GenBank/DDBJ databases">
        <authorList>
            <person name="Kucharzyk K."/>
            <person name="Murdoch R.W."/>
            <person name="Higgins S."/>
            <person name="Loffler F."/>
        </authorList>
    </citation>
    <scope>NUCLEOTIDE SEQUENCE</scope>
</reference>
<evidence type="ECO:0000256" key="8">
    <source>
        <dbReference type="ARBA" id="ARBA00022989"/>
    </source>
</evidence>
<keyword evidence="9" id="KW-0472">Membrane</keyword>
<dbReference type="SMART" id="SM00387">
    <property type="entry name" value="HATPase_c"/>
    <property type="match status" value="1"/>
</dbReference>
<dbReference type="AlphaFoldDB" id="A0A645IBU3"/>
<evidence type="ECO:0000256" key="1">
    <source>
        <dbReference type="ARBA" id="ARBA00000085"/>
    </source>
</evidence>
<keyword evidence="8" id="KW-1133">Transmembrane helix</keyword>
<dbReference type="InterPro" id="IPR003594">
    <property type="entry name" value="HATPase_dom"/>
</dbReference>
<dbReference type="PROSITE" id="PS50109">
    <property type="entry name" value="HIS_KIN"/>
    <property type="match status" value="1"/>
</dbReference>
<dbReference type="Gene3D" id="3.30.565.10">
    <property type="entry name" value="Histidine kinase-like ATPase, C-terminal domain"/>
    <property type="match status" value="1"/>
</dbReference>
<dbReference type="InterPro" id="IPR036890">
    <property type="entry name" value="HATPase_C_sf"/>
</dbReference>
<evidence type="ECO:0000256" key="6">
    <source>
        <dbReference type="ARBA" id="ARBA00022692"/>
    </source>
</evidence>
<dbReference type="PRINTS" id="PR00344">
    <property type="entry name" value="BCTRLSENSOR"/>
</dbReference>
<organism evidence="11">
    <name type="scientific">bioreactor metagenome</name>
    <dbReference type="NCBI Taxonomy" id="1076179"/>
    <lineage>
        <taxon>unclassified sequences</taxon>
        <taxon>metagenomes</taxon>
        <taxon>ecological metagenomes</taxon>
    </lineage>
</organism>
<keyword evidence="5 11" id="KW-0808">Transferase</keyword>
<gene>
    <name evidence="11" type="primary">qseC_6</name>
    <name evidence="11" type="ORF">SDC9_196220</name>
</gene>
<dbReference type="GO" id="GO:0004673">
    <property type="term" value="F:protein histidine kinase activity"/>
    <property type="evidence" value="ECO:0007669"/>
    <property type="project" value="UniProtKB-EC"/>
</dbReference>
<evidence type="ECO:0000259" key="10">
    <source>
        <dbReference type="PROSITE" id="PS50109"/>
    </source>
</evidence>
<dbReference type="EC" id="2.7.13.3" evidence="3"/>
<evidence type="ECO:0000256" key="7">
    <source>
        <dbReference type="ARBA" id="ARBA00022777"/>
    </source>
</evidence>
<evidence type="ECO:0000256" key="5">
    <source>
        <dbReference type="ARBA" id="ARBA00022679"/>
    </source>
</evidence>
<comment type="subcellular location">
    <subcellularLocation>
        <location evidence="2">Membrane</location>
    </subcellularLocation>
</comment>
<comment type="catalytic activity">
    <reaction evidence="1">
        <text>ATP + protein L-histidine = ADP + protein N-phospho-L-histidine.</text>
        <dbReference type="EC" id="2.7.13.3"/>
    </reaction>
</comment>
<keyword evidence="6" id="KW-0812">Transmembrane</keyword>
<evidence type="ECO:0000256" key="3">
    <source>
        <dbReference type="ARBA" id="ARBA00012438"/>
    </source>
</evidence>
<evidence type="ECO:0000256" key="2">
    <source>
        <dbReference type="ARBA" id="ARBA00004370"/>
    </source>
</evidence>
<dbReference type="EMBL" id="VSSQ01111096">
    <property type="protein sequence ID" value="MPN48610.1"/>
    <property type="molecule type" value="Genomic_DNA"/>
</dbReference>
<evidence type="ECO:0000256" key="9">
    <source>
        <dbReference type="ARBA" id="ARBA00023136"/>
    </source>
</evidence>
<dbReference type="GO" id="GO:0016020">
    <property type="term" value="C:membrane"/>
    <property type="evidence" value="ECO:0007669"/>
    <property type="project" value="UniProtKB-SubCell"/>
</dbReference>
<dbReference type="InterPro" id="IPR005467">
    <property type="entry name" value="His_kinase_dom"/>
</dbReference>
<dbReference type="CDD" id="cd00075">
    <property type="entry name" value="HATPase"/>
    <property type="match status" value="1"/>
</dbReference>
<dbReference type="PANTHER" id="PTHR45436:SF5">
    <property type="entry name" value="SENSOR HISTIDINE KINASE TRCS"/>
    <property type="match status" value="1"/>
</dbReference>
<evidence type="ECO:0000256" key="4">
    <source>
        <dbReference type="ARBA" id="ARBA00022553"/>
    </source>
</evidence>
<name>A0A645IBU3_9ZZZZ</name>
<feature type="domain" description="Histidine kinase" evidence="10">
    <location>
        <begin position="1"/>
        <end position="79"/>
    </location>
</feature>
<protein>
    <recommendedName>
        <fullName evidence="3">histidine kinase</fullName>
        <ecNumber evidence="3">2.7.13.3</ecNumber>
    </recommendedName>
</protein>
<dbReference type="SUPFAM" id="SSF55874">
    <property type="entry name" value="ATPase domain of HSP90 chaperone/DNA topoisomerase II/histidine kinase"/>
    <property type="match status" value="1"/>
</dbReference>
<dbReference type="InterPro" id="IPR050428">
    <property type="entry name" value="TCS_sensor_his_kinase"/>
</dbReference>
<keyword evidence="7" id="KW-0418">Kinase</keyword>
<dbReference type="PANTHER" id="PTHR45436">
    <property type="entry name" value="SENSOR HISTIDINE KINASE YKOH"/>
    <property type="match status" value="1"/>
</dbReference>
<comment type="caution">
    <text evidence="11">The sequence shown here is derived from an EMBL/GenBank/DDBJ whole genome shotgun (WGS) entry which is preliminary data.</text>
</comment>
<keyword evidence="4" id="KW-0597">Phosphoprotein</keyword>